<sequence>MLSKLNLDHKSFFDCYQGLFTEKIKQKFYEFSHIARLLRSLGSRDDLFGAYFSAYSAYTSPNEVWNMFLNLSSIGDLNEIMQKHLILILPPRIDRISAEDFKQYTKLAKDQLNQISDEKRPPVLKILETVLYAFLNKQLHDDQYSYKFTESDLKEFLNTSLEFSASCTLENPSCLLIIRHLLFKLDRQTTNKFEKLKRLFKRLDNLNEIACEANDPALIIQDDWLIEYIFRIPHDWLNLTKHDYQSLCEMH</sequence>
<name>A0A820A4E5_9BILA</name>
<comment type="caution">
    <text evidence="1">The sequence shown here is derived from an EMBL/GenBank/DDBJ whole genome shotgun (WGS) entry which is preliminary data.</text>
</comment>
<dbReference type="AlphaFoldDB" id="A0A820A4E5"/>
<feature type="non-terminal residue" evidence="1">
    <location>
        <position position="251"/>
    </location>
</feature>
<accession>A0A820A4E5</accession>
<protein>
    <submittedName>
        <fullName evidence="1">Uncharacterized protein</fullName>
    </submittedName>
</protein>
<reference evidence="1" key="1">
    <citation type="submission" date="2021-02" db="EMBL/GenBank/DDBJ databases">
        <authorList>
            <person name="Nowell W R."/>
        </authorList>
    </citation>
    <scope>NUCLEOTIDE SEQUENCE</scope>
</reference>
<dbReference type="EMBL" id="CAJOAY010008260">
    <property type="protein sequence ID" value="CAF4182667.1"/>
    <property type="molecule type" value="Genomic_DNA"/>
</dbReference>
<organism evidence="1 2">
    <name type="scientific">Adineta steineri</name>
    <dbReference type="NCBI Taxonomy" id="433720"/>
    <lineage>
        <taxon>Eukaryota</taxon>
        <taxon>Metazoa</taxon>
        <taxon>Spiralia</taxon>
        <taxon>Gnathifera</taxon>
        <taxon>Rotifera</taxon>
        <taxon>Eurotatoria</taxon>
        <taxon>Bdelloidea</taxon>
        <taxon>Adinetida</taxon>
        <taxon>Adinetidae</taxon>
        <taxon>Adineta</taxon>
    </lineage>
</organism>
<gene>
    <name evidence="1" type="ORF">OKA104_LOCUS39991</name>
</gene>
<proteinExistence type="predicted"/>
<evidence type="ECO:0000313" key="2">
    <source>
        <dbReference type="Proteomes" id="UP000663881"/>
    </source>
</evidence>
<dbReference type="Proteomes" id="UP000663881">
    <property type="component" value="Unassembled WGS sequence"/>
</dbReference>
<evidence type="ECO:0000313" key="1">
    <source>
        <dbReference type="EMBL" id="CAF4182667.1"/>
    </source>
</evidence>